<reference evidence="2 3" key="1">
    <citation type="submission" date="2020-02" db="EMBL/GenBank/DDBJ databases">
        <title>Draft Genome Sequence of Verrucosispora sp. Strain CWR15, Isolated from Gulf of Mexico Sponge.</title>
        <authorList>
            <person name="Kennedy S.J."/>
            <person name="Cella E."/>
            <person name="Azarian T."/>
            <person name="Baker B.J."/>
            <person name="Shaw L.N."/>
        </authorList>
    </citation>
    <scope>NUCLEOTIDE SEQUENCE [LARGE SCALE GENOMIC DNA]</scope>
    <source>
        <strain evidence="2 3">CWR15</strain>
    </source>
</reference>
<feature type="transmembrane region" description="Helical" evidence="1">
    <location>
        <begin position="218"/>
        <end position="235"/>
    </location>
</feature>
<feature type="transmembrane region" description="Helical" evidence="1">
    <location>
        <begin position="70"/>
        <end position="87"/>
    </location>
</feature>
<feature type="transmembrane region" description="Helical" evidence="1">
    <location>
        <begin position="269"/>
        <end position="287"/>
    </location>
</feature>
<dbReference type="AlphaFoldDB" id="A0A6M1KVQ3"/>
<accession>A0A6M1KVQ3</accession>
<keyword evidence="3" id="KW-1185">Reference proteome</keyword>
<feature type="transmembrane region" description="Helical" evidence="1">
    <location>
        <begin position="169"/>
        <end position="188"/>
    </location>
</feature>
<keyword evidence="1" id="KW-0812">Transmembrane</keyword>
<sequence>MAASIEPVSMVAEGRRGPLRSSSRGIHAFRVTRRPTSILRRGFVGSTWLVAGALCFVLDGVESAGWPRQGALVLSALSALFGLWVFWRDGACRITAVGLYHLAFALFVGFSGLYQVARAWSDAAGASLFPALAICYFVQVTTWLLFWSGLGIPDLPPDAGQADGRTAGWAMRCGAVLLTLAVAGSTMIPGSVPLVNSAGFIGVLLLSAGLLGGPMRRWLPLGAVVIGVAFAIYFIYLFNGFGRLVLGALALALLVIAAHRDRRRLTKSLVLLGAAPVLLFLAGLRASDASASPGVEEDGFESAVSPLHSFAQLLDLHAMGSLPMAMGETFLNAAVGLIPRAIWPEKPVGFGADLVPFLSPELAGTAHSEAALWHGEWLFNFGLPGLALMIPVTGLVVRAIDWLLLRASSKPLDRPSAVGVYAGTILAAVGLFDLVWVGSFTYVVRTGGRLLVLLAVLLLLAWGASRLRTSGHAAESYSVAGSRRAGSHRAGGGARAERRSAMLQRSCSSGRFSGL</sequence>
<evidence type="ECO:0000313" key="2">
    <source>
        <dbReference type="EMBL" id="NGM11412.1"/>
    </source>
</evidence>
<feature type="transmembrane region" description="Helical" evidence="1">
    <location>
        <begin position="418"/>
        <end position="436"/>
    </location>
</feature>
<evidence type="ECO:0000256" key="1">
    <source>
        <dbReference type="SAM" id="Phobius"/>
    </source>
</evidence>
<feature type="transmembrane region" description="Helical" evidence="1">
    <location>
        <begin position="442"/>
        <end position="462"/>
    </location>
</feature>
<proteinExistence type="predicted"/>
<name>A0A6M1KVQ3_9ACTN</name>
<gene>
    <name evidence="2" type="ORF">ENC19_01305</name>
</gene>
<feature type="transmembrane region" description="Helical" evidence="1">
    <location>
        <begin position="194"/>
        <end position="211"/>
    </location>
</feature>
<dbReference type="EMBL" id="SAIY01000001">
    <property type="protein sequence ID" value="NGM11412.1"/>
    <property type="molecule type" value="Genomic_DNA"/>
</dbReference>
<organism evidence="2 3">
    <name type="scientific">Verrucosispora sioxanthis</name>
    <dbReference type="NCBI Taxonomy" id="2499994"/>
    <lineage>
        <taxon>Bacteria</taxon>
        <taxon>Bacillati</taxon>
        <taxon>Actinomycetota</taxon>
        <taxon>Actinomycetes</taxon>
        <taxon>Micromonosporales</taxon>
        <taxon>Micromonosporaceae</taxon>
        <taxon>Micromonospora</taxon>
    </lineage>
</organism>
<comment type="caution">
    <text evidence="2">The sequence shown here is derived from an EMBL/GenBank/DDBJ whole genome shotgun (WGS) entry which is preliminary data.</text>
</comment>
<feature type="transmembrane region" description="Helical" evidence="1">
    <location>
        <begin position="123"/>
        <end position="148"/>
    </location>
</feature>
<keyword evidence="1" id="KW-1133">Transmembrane helix</keyword>
<feature type="transmembrane region" description="Helical" evidence="1">
    <location>
        <begin position="38"/>
        <end position="58"/>
    </location>
</feature>
<feature type="transmembrane region" description="Helical" evidence="1">
    <location>
        <begin position="99"/>
        <end position="117"/>
    </location>
</feature>
<dbReference type="Proteomes" id="UP000478148">
    <property type="component" value="Unassembled WGS sequence"/>
</dbReference>
<evidence type="ECO:0000313" key="3">
    <source>
        <dbReference type="Proteomes" id="UP000478148"/>
    </source>
</evidence>
<keyword evidence="1" id="KW-0472">Membrane</keyword>
<feature type="transmembrane region" description="Helical" evidence="1">
    <location>
        <begin position="377"/>
        <end position="397"/>
    </location>
</feature>
<protein>
    <submittedName>
        <fullName evidence="2">Uncharacterized protein</fullName>
    </submittedName>
</protein>
<dbReference type="RefSeq" id="WP_164445319.1">
    <property type="nucleotide sequence ID" value="NZ_SAIY01000001.1"/>
</dbReference>
<feature type="transmembrane region" description="Helical" evidence="1">
    <location>
        <begin position="241"/>
        <end position="257"/>
    </location>
</feature>